<dbReference type="AlphaFoldDB" id="A0A5C3MXX4"/>
<evidence type="ECO:0000313" key="2">
    <source>
        <dbReference type="Proteomes" id="UP000305948"/>
    </source>
</evidence>
<dbReference type="Proteomes" id="UP000305948">
    <property type="component" value="Unassembled WGS sequence"/>
</dbReference>
<evidence type="ECO:0000313" key="1">
    <source>
        <dbReference type="EMBL" id="TFK49847.1"/>
    </source>
</evidence>
<sequence>MGSYFSVINDSEDTVWITYGVNQNALKITATVLTGVGALAAAVPTSGAAVAALPVYGASLAAISRAPHIRMAASYVAKSAMTLTGAVGYLDQRSSRPQIPRRHAALHEIEALLTQAGMRRLSPGETFTSGKLSLSLIQQAEVVIVQKNERGGLTITTGHFTVWTGPTHDSNQSYKISDRLYCLEDRDTINIS</sequence>
<reference evidence="1 2" key="1">
    <citation type="journal article" date="2019" name="Nat. Ecol. Evol.">
        <title>Megaphylogeny resolves global patterns of mushroom evolution.</title>
        <authorList>
            <person name="Varga T."/>
            <person name="Krizsan K."/>
            <person name="Foldi C."/>
            <person name="Dima B."/>
            <person name="Sanchez-Garcia M."/>
            <person name="Sanchez-Ramirez S."/>
            <person name="Szollosi G.J."/>
            <person name="Szarkandi J.G."/>
            <person name="Papp V."/>
            <person name="Albert L."/>
            <person name="Andreopoulos W."/>
            <person name="Angelini C."/>
            <person name="Antonin V."/>
            <person name="Barry K.W."/>
            <person name="Bougher N.L."/>
            <person name="Buchanan P."/>
            <person name="Buyck B."/>
            <person name="Bense V."/>
            <person name="Catcheside P."/>
            <person name="Chovatia M."/>
            <person name="Cooper J."/>
            <person name="Damon W."/>
            <person name="Desjardin D."/>
            <person name="Finy P."/>
            <person name="Geml J."/>
            <person name="Haridas S."/>
            <person name="Hughes K."/>
            <person name="Justo A."/>
            <person name="Karasinski D."/>
            <person name="Kautmanova I."/>
            <person name="Kiss B."/>
            <person name="Kocsube S."/>
            <person name="Kotiranta H."/>
            <person name="LaButti K.M."/>
            <person name="Lechner B.E."/>
            <person name="Liimatainen K."/>
            <person name="Lipzen A."/>
            <person name="Lukacs Z."/>
            <person name="Mihaltcheva S."/>
            <person name="Morgado L.N."/>
            <person name="Niskanen T."/>
            <person name="Noordeloos M.E."/>
            <person name="Ohm R.A."/>
            <person name="Ortiz-Santana B."/>
            <person name="Ovrebo C."/>
            <person name="Racz N."/>
            <person name="Riley R."/>
            <person name="Savchenko A."/>
            <person name="Shiryaev A."/>
            <person name="Soop K."/>
            <person name="Spirin V."/>
            <person name="Szebenyi C."/>
            <person name="Tomsovsky M."/>
            <person name="Tulloss R.E."/>
            <person name="Uehling J."/>
            <person name="Grigoriev I.V."/>
            <person name="Vagvolgyi C."/>
            <person name="Papp T."/>
            <person name="Martin F.M."/>
            <person name="Miettinen O."/>
            <person name="Hibbett D.S."/>
            <person name="Nagy L.G."/>
        </authorList>
    </citation>
    <scope>NUCLEOTIDE SEQUENCE [LARGE SCALE GENOMIC DNA]</scope>
    <source>
        <strain evidence="1 2">OMC1185</strain>
    </source>
</reference>
<dbReference type="EMBL" id="ML213515">
    <property type="protein sequence ID" value="TFK49847.1"/>
    <property type="molecule type" value="Genomic_DNA"/>
</dbReference>
<keyword evidence="2" id="KW-1185">Reference proteome</keyword>
<proteinExistence type="predicted"/>
<protein>
    <submittedName>
        <fullName evidence="1">Uncharacterized protein</fullName>
    </submittedName>
</protein>
<gene>
    <name evidence="1" type="ORF">OE88DRAFT_1662536</name>
</gene>
<name>A0A5C3MXX4_9AGAM</name>
<accession>A0A5C3MXX4</accession>
<dbReference type="OrthoDB" id="2972434at2759"/>
<organism evidence="1 2">
    <name type="scientific">Heliocybe sulcata</name>
    <dbReference type="NCBI Taxonomy" id="5364"/>
    <lineage>
        <taxon>Eukaryota</taxon>
        <taxon>Fungi</taxon>
        <taxon>Dikarya</taxon>
        <taxon>Basidiomycota</taxon>
        <taxon>Agaricomycotina</taxon>
        <taxon>Agaricomycetes</taxon>
        <taxon>Gloeophyllales</taxon>
        <taxon>Gloeophyllaceae</taxon>
        <taxon>Heliocybe</taxon>
    </lineage>
</organism>